<gene>
    <name evidence="1" type="ORF">AA309_00480</name>
</gene>
<sequence length="65" mass="7340">MPVLDAKALETDPKGMAFLLSVLRQSPSASSLQPKEVAPPRNPPQNVRMHFRFTRRMKQLLPTLV</sequence>
<dbReference type="EMBL" id="LCYG01000003">
    <property type="protein sequence ID" value="KLK94966.1"/>
    <property type="molecule type" value="Genomic_DNA"/>
</dbReference>
<name>A0A0H1RJE9_9HYPH</name>
<protein>
    <submittedName>
        <fullName evidence="1">Uncharacterized protein</fullName>
    </submittedName>
</protein>
<evidence type="ECO:0000313" key="2">
    <source>
        <dbReference type="Proteomes" id="UP000035489"/>
    </source>
</evidence>
<comment type="caution">
    <text evidence="1">The sequence shown here is derived from an EMBL/GenBank/DDBJ whole genome shotgun (WGS) entry which is preliminary data.</text>
</comment>
<organism evidence="1 2">
    <name type="scientific">Microvirga vignae</name>
    <dbReference type="NCBI Taxonomy" id="1225564"/>
    <lineage>
        <taxon>Bacteria</taxon>
        <taxon>Pseudomonadati</taxon>
        <taxon>Pseudomonadota</taxon>
        <taxon>Alphaproteobacteria</taxon>
        <taxon>Hyphomicrobiales</taxon>
        <taxon>Methylobacteriaceae</taxon>
        <taxon>Microvirga</taxon>
    </lineage>
</organism>
<dbReference type="PATRIC" id="fig|1225564.3.peg.3189"/>
<proteinExistence type="predicted"/>
<accession>A0A0H1RJE9</accession>
<evidence type="ECO:0000313" key="1">
    <source>
        <dbReference type="EMBL" id="KLK94966.1"/>
    </source>
</evidence>
<dbReference type="AlphaFoldDB" id="A0A0H1RJE9"/>
<dbReference type="STRING" id="1225564.AA309_00480"/>
<reference evidence="1 2" key="1">
    <citation type="submission" date="2015-05" db="EMBL/GenBank/DDBJ databases">
        <title>Draft genome sequence of Microvirga vignae strain BR3299, a novel nitrogen fixing bacteria isolated from Brazil semi-aired region.</title>
        <authorList>
            <person name="Zilli J.E."/>
            <person name="Passos S.R."/>
            <person name="Leite J."/>
            <person name="Baldani J.I."/>
            <person name="Xavier G.R."/>
            <person name="Rumjaneck N.G."/>
            <person name="Simoes-Araujo J.L."/>
        </authorList>
    </citation>
    <scope>NUCLEOTIDE SEQUENCE [LARGE SCALE GENOMIC DNA]</scope>
    <source>
        <strain evidence="1 2">BR3299</strain>
    </source>
</reference>
<keyword evidence="2" id="KW-1185">Reference proteome</keyword>
<dbReference type="Proteomes" id="UP000035489">
    <property type="component" value="Unassembled WGS sequence"/>
</dbReference>